<dbReference type="EMBL" id="BPUB01000002">
    <property type="protein sequence ID" value="GJG58789.1"/>
    <property type="molecule type" value="Genomic_DNA"/>
</dbReference>
<protein>
    <recommendedName>
        <fullName evidence="3">DUF4348 domain-containing protein</fullName>
    </recommendedName>
</protein>
<dbReference type="RefSeq" id="WP_223926027.1">
    <property type="nucleotide sequence ID" value="NZ_BPTU01000001.1"/>
</dbReference>
<proteinExistence type="predicted"/>
<evidence type="ECO:0008006" key="3">
    <source>
        <dbReference type="Google" id="ProtNLM"/>
    </source>
</evidence>
<name>A0A9R1CXL0_9BACT</name>
<reference evidence="1" key="1">
    <citation type="journal article" date="2022" name="Int. J. Syst. Evol. Microbiol.">
        <title>Prevotella lacticifex sp. nov., isolated from the rumen of cows.</title>
        <authorList>
            <person name="Shinkai T."/>
            <person name="Ikeyama N."/>
            <person name="Kumagai M."/>
            <person name="Ohmori H."/>
            <person name="Sakamoto M."/>
            <person name="Ohkuma M."/>
            <person name="Mitsumori M."/>
        </authorList>
    </citation>
    <scope>NUCLEOTIDE SEQUENCE</scope>
    <source>
        <strain evidence="1">R5076</strain>
    </source>
</reference>
<organism evidence="1 2">
    <name type="scientific">Prevotella lacticifex</name>
    <dbReference type="NCBI Taxonomy" id="2854755"/>
    <lineage>
        <taxon>Bacteria</taxon>
        <taxon>Pseudomonadati</taxon>
        <taxon>Bacteroidota</taxon>
        <taxon>Bacteroidia</taxon>
        <taxon>Bacteroidales</taxon>
        <taxon>Prevotellaceae</taxon>
        <taxon>Prevotella</taxon>
    </lineage>
</organism>
<evidence type="ECO:0000313" key="2">
    <source>
        <dbReference type="Proteomes" id="UP000825483"/>
    </source>
</evidence>
<sequence length="285" mass="32873">MRKTVYIVFMMSVWMMTFTGCKNEKPAVNADSTVLDTEVTDTTDSDTMAEIIAETPMPKAADQLFDDFFFNFIASPKVQKARIKWPLPIVTYTDKQEHTVLMKKNQWKMDKFFRKQGYYTLIFDNEKQMSAAKSTKLDTVVVEKIKLREGSVTQYWFDHQNGKWEMNQIRNISFQDSKNASFLTFLQKFFTADGRGMIKDPLPYHGADPNGEETNIITTTIPASDWSTYLPTVPGDVIYNILYGQKYGEGKTKILDFKGLANGLETQLIFKKQKGDWRLVKINAY</sequence>
<comment type="caution">
    <text evidence="1">The sequence shown here is derived from an EMBL/GenBank/DDBJ whole genome shotgun (WGS) entry which is preliminary data.</text>
</comment>
<dbReference type="GeneID" id="72467174"/>
<dbReference type="PROSITE" id="PS51257">
    <property type="entry name" value="PROKAR_LIPOPROTEIN"/>
    <property type="match status" value="1"/>
</dbReference>
<keyword evidence="2" id="KW-1185">Reference proteome</keyword>
<dbReference type="AlphaFoldDB" id="A0A9R1CXL0"/>
<evidence type="ECO:0000313" key="1">
    <source>
        <dbReference type="EMBL" id="GJG58789.1"/>
    </source>
</evidence>
<dbReference type="Gene3D" id="3.10.450.410">
    <property type="match status" value="1"/>
</dbReference>
<dbReference type="InterPro" id="IPR025590">
    <property type="entry name" value="DUF4348"/>
</dbReference>
<accession>A0A9R1CXL0</accession>
<gene>
    <name evidence="1" type="ORF">PRLR5076_16400</name>
</gene>
<dbReference type="Proteomes" id="UP000825483">
    <property type="component" value="Unassembled WGS sequence"/>
</dbReference>
<dbReference type="Pfam" id="PF14254">
    <property type="entry name" value="DUF4348"/>
    <property type="match status" value="1"/>
</dbReference>